<reference evidence="11" key="1">
    <citation type="submission" date="2019-05" db="EMBL/GenBank/DDBJ databases">
        <authorList>
            <person name="Kuhn D.N."/>
        </authorList>
    </citation>
    <scope>NUCLEOTIDE SEQUENCE</scope>
</reference>
<dbReference type="InterPro" id="IPR006626">
    <property type="entry name" value="PbH1"/>
</dbReference>
<comment type="subcellular location">
    <subcellularLocation>
        <location evidence="1">Secreted</location>
        <location evidence="1">Cell wall</location>
    </subcellularLocation>
</comment>
<feature type="signal peptide" evidence="10">
    <location>
        <begin position="1"/>
        <end position="20"/>
    </location>
</feature>
<evidence type="ECO:0000256" key="4">
    <source>
        <dbReference type="ARBA" id="ARBA00022525"/>
    </source>
</evidence>
<dbReference type="InterPro" id="IPR000743">
    <property type="entry name" value="Glyco_hydro_28"/>
</dbReference>
<comment type="similarity">
    <text evidence="2 9">Belongs to the glycosyl hydrolase 28 family.</text>
</comment>
<evidence type="ECO:0000256" key="5">
    <source>
        <dbReference type="ARBA" id="ARBA00022801"/>
    </source>
</evidence>
<feature type="chain" id="PRO_5022087054" evidence="10">
    <location>
        <begin position="21"/>
        <end position="1420"/>
    </location>
</feature>
<dbReference type="GO" id="GO:0005975">
    <property type="term" value="P:carbohydrate metabolic process"/>
    <property type="evidence" value="ECO:0007669"/>
    <property type="project" value="InterPro"/>
</dbReference>
<dbReference type="Gene3D" id="2.160.20.10">
    <property type="entry name" value="Single-stranded right-handed beta-helix, Pectin lyase-like"/>
    <property type="match status" value="4"/>
</dbReference>
<keyword evidence="6 9" id="KW-0326">Glycosidase</keyword>
<evidence type="ECO:0000313" key="11">
    <source>
        <dbReference type="EMBL" id="QDK56783.1"/>
    </source>
</evidence>
<accession>A0A514YDD2</accession>
<dbReference type="SMART" id="SM00710">
    <property type="entry name" value="PbH1"/>
    <property type="match status" value="17"/>
</dbReference>
<feature type="active site" evidence="8">
    <location>
        <position position="587"/>
    </location>
</feature>
<evidence type="ECO:0000256" key="10">
    <source>
        <dbReference type="SAM" id="SignalP"/>
    </source>
</evidence>
<evidence type="ECO:0000256" key="8">
    <source>
        <dbReference type="PROSITE-ProRule" id="PRU10052"/>
    </source>
</evidence>
<feature type="active site" evidence="8">
    <location>
        <position position="233"/>
    </location>
</feature>
<sequence length="1420" mass="153288">MAKFVVAKLVLVLLVSTTRALSVFDVTKEGAKIGADINQALTSSWSKACASTIPSKVLIPKGIFLLSPVTLEGPCKAAIEVEVQGTVKALTNSKVTKEGSWITFQRIEHFTLSGGGTFDGQGAKTWGTCGNNFCKTLPINIRFDFIIKGLVHNIKSLNSKQFHINVLGCNDLTFQRVNIIAPADSPNTDGIHIGRSSGINIIDSNIGTGDDCVSIGDGSKNISVTNVKCGPGHGISIGSLGKFEKEEPVFGITVKNCTLTNTDNGVRIKTWPASTVNSASMIHFENIIMNNVSNPILIDQVYCPWNQCNAKVPSRVKLSNISFKRIRGTSSTPVAMKLVCSSGMPCQGVEVADIQLKYLGKEPAKSECSNVKPMISGVVNPPACAKTGADINRALTNSWNKACVSNIPSKVLIPKGIFLLSPVTLEGPCKAAIEVEVQGTLKALTNSKVTKDGSWITFQRIEHFTLSGGGTFDGQGAKGWGTCGNSFCKQLPINIRFDFIIKGFVHNIKSLNSKQFHMNVLGCNDLTFQRVDIIAPADSHNTDGIHIGRSSGIKIIDSDIRTGDDCVSIGDGSKNISVTNVKCGPGHGISIGSLGKFEKEEPVFGITVKNCTLTNTDNGVRIKTWPASTVNSASMIHFEDINMVNVSNPILIDQVYCPWNQCNAKVPSRVKLSNISFKRIRGTSATPVAMKLVCSSGMPCQGVEVADIQLKYIGKEAAISECENVKPRISGAFIVAKFVLVLLVSTTRAHTVFDVTAEGAKPEGDASQALMAAWGKACACTEPSKILIPKGLFLLSPVTLQGPCKCAVELEVQGTLKASSDNKAGKEGGWVTFQRIDQFTLTGEGIFDGQGEKAWGACGTNFCDKLPINIRFDFLNNSLVQGITSLNSKQFHINVLGCNNLTFQSVHVTAPAESLNTDGIHIGRSCGVNIIDTIIHTGDDCVSIGDGAKNVSVTNVECGPGHGIAIGSLGKFENEEPVLGITIKNCTLNNTDNGVRIKTWPASTDNTASSIHFEGINMNNVSNPILIDQVYCPWNRCNAKVPSRVKLSDISFKNIKGTSSTPLLMKLVCSSGIPCEAVEVADIDIKYTGVGPTQAQCTNVKPTISADSHNTDGIHIGRSNGIKIIDSDIRTGDDCVSIGDGSKNISITNVKCGPGHGISVGSLGKFEKEEPVFGISVRNCTLTNTDNGVRIKTWPASTVNSASMIHFEDINMINVSNPVLIDQVYCPWNQCNAKVPSRVKLSNISFKRIRGTSATPVAMKLVCSSGTPCQGVEVAEIQLKYIGKGPAISECENVKPIISELIIKNLSKQSFRLDVTILHRLEKPFNCIRQEFLSILMLQEKNNFIQIKDMEIVSSTIDDNATVENLMLHEMMVYYFQLQRKHQFAVHNKNFLTMEIHYIREIQVGRNKYDIHYQLKMVGS</sequence>
<dbReference type="EC" id="3.2.1.15" evidence="11"/>
<keyword evidence="5 9" id="KW-0378">Hydrolase</keyword>
<feature type="active site" evidence="8">
    <location>
        <position position="1156"/>
    </location>
</feature>
<keyword evidence="7" id="KW-0961">Cell wall biogenesis/degradation</keyword>
<reference evidence="11" key="2">
    <citation type="submission" date="2019-07" db="EMBL/GenBank/DDBJ databases">
        <title>Sequencing, Assembly and Annotation of the Mango Genome Cultivar 'Tommy Atkins'.</title>
        <authorList>
            <person name="Islas-Osuna M.A."/>
        </authorList>
    </citation>
    <scope>NUCLEOTIDE SEQUENCE</scope>
</reference>
<dbReference type="InterPro" id="IPR011050">
    <property type="entry name" value="Pectin_lyase_fold/virulence"/>
</dbReference>
<evidence type="ECO:0000256" key="3">
    <source>
        <dbReference type="ARBA" id="ARBA00022512"/>
    </source>
</evidence>
<keyword evidence="3" id="KW-0134">Cell wall</keyword>
<dbReference type="PROSITE" id="PS00502">
    <property type="entry name" value="POLYGALACTURONASE"/>
    <property type="match status" value="4"/>
</dbReference>
<keyword evidence="4" id="KW-0964">Secreted</keyword>
<evidence type="ECO:0000256" key="7">
    <source>
        <dbReference type="ARBA" id="ARBA00023316"/>
    </source>
</evidence>
<gene>
    <name evidence="11" type="primary">PG40-1</name>
</gene>
<evidence type="ECO:0000256" key="1">
    <source>
        <dbReference type="ARBA" id="ARBA00004191"/>
    </source>
</evidence>
<evidence type="ECO:0000256" key="2">
    <source>
        <dbReference type="ARBA" id="ARBA00008834"/>
    </source>
</evidence>
<protein>
    <submittedName>
        <fullName evidence="11">Polygalacturonase</fullName>
        <ecNumber evidence="11">3.2.1.15</ecNumber>
    </submittedName>
</protein>
<evidence type="ECO:0000256" key="9">
    <source>
        <dbReference type="RuleBase" id="RU361169"/>
    </source>
</evidence>
<dbReference type="PANTHER" id="PTHR31375">
    <property type="match status" value="1"/>
</dbReference>
<dbReference type="GO" id="GO:0071555">
    <property type="term" value="P:cell wall organization"/>
    <property type="evidence" value="ECO:0007669"/>
    <property type="project" value="UniProtKB-KW"/>
</dbReference>
<dbReference type="FunFam" id="2.160.20.10:FF:000004">
    <property type="entry name" value="Pectin lyase-like superfamily protein"/>
    <property type="match status" value="3"/>
</dbReference>
<dbReference type="EMBL" id="MK936539">
    <property type="protein sequence ID" value="QDK56783.1"/>
    <property type="molecule type" value="Genomic_DNA"/>
</dbReference>
<dbReference type="GO" id="GO:0004650">
    <property type="term" value="F:polygalacturonase activity"/>
    <property type="evidence" value="ECO:0007669"/>
    <property type="project" value="UniProtKB-EC"/>
</dbReference>
<dbReference type="SUPFAM" id="SSF51126">
    <property type="entry name" value="Pectin lyase-like"/>
    <property type="match status" value="4"/>
</dbReference>
<evidence type="ECO:0000256" key="6">
    <source>
        <dbReference type="ARBA" id="ARBA00023295"/>
    </source>
</evidence>
<feature type="active site" evidence="8">
    <location>
        <position position="962"/>
    </location>
</feature>
<dbReference type="Pfam" id="PF00295">
    <property type="entry name" value="Glyco_hydro_28"/>
    <property type="match status" value="3"/>
</dbReference>
<proteinExistence type="inferred from homology"/>
<keyword evidence="10" id="KW-0732">Signal</keyword>
<name>A0A514YDD2_MANIN</name>
<organism evidence="11">
    <name type="scientific">Mangifera indica</name>
    <name type="common">Mango</name>
    <dbReference type="NCBI Taxonomy" id="29780"/>
    <lineage>
        <taxon>Eukaryota</taxon>
        <taxon>Viridiplantae</taxon>
        <taxon>Streptophyta</taxon>
        <taxon>Embryophyta</taxon>
        <taxon>Tracheophyta</taxon>
        <taxon>Spermatophyta</taxon>
        <taxon>Magnoliopsida</taxon>
        <taxon>eudicotyledons</taxon>
        <taxon>Gunneridae</taxon>
        <taxon>Pentapetalae</taxon>
        <taxon>rosids</taxon>
        <taxon>malvids</taxon>
        <taxon>Sapindales</taxon>
        <taxon>Anacardiaceae</taxon>
        <taxon>Mangifera</taxon>
    </lineage>
</organism>
<dbReference type="InterPro" id="IPR012334">
    <property type="entry name" value="Pectin_lyas_fold"/>
</dbReference>